<keyword evidence="3" id="KW-1185">Reference proteome</keyword>
<comment type="caution">
    <text evidence="2">The sequence shown here is derived from an EMBL/GenBank/DDBJ whole genome shotgun (WGS) entry which is preliminary data.</text>
</comment>
<dbReference type="AlphaFoldDB" id="A0A392NWB5"/>
<evidence type="ECO:0000313" key="3">
    <source>
        <dbReference type="Proteomes" id="UP000265520"/>
    </source>
</evidence>
<accession>A0A392NWB5</accession>
<protein>
    <submittedName>
        <fullName evidence="2">Uncharacterized protein</fullName>
    </submittedName>
</protein>
<sequence>MLFAREPRRAKPQERDSSGFGRGYEGTVFECAKCDIDVKKMKRSCCWENLFGVGTLLGLGNSNSIWIKMRINMVHKV</sequence>
<evidence type="ECO:0000313" key="2">
    <source>
        <dbReference type="EMBL" id="MCI03500.1"/>
    </source>
</evidence>
<feature type="compositionally biased region" description="Basic and acidic residues" evidence="1">
    <location>
        <begin position="1"/>
        <end position="17"/>
    </location>
</feature>
<reference evidence="2 3" key="1">
    <citation type="journal article" date="2018" name="Front. Plant Sci.">
        <title>Red Clover (Trifolium pratense) and Zigzag Clover (T. medium) - A Picture of Genomic Similarities and Differences.</title>
        <authorList>
            <person name="Dluhosova J."/>
            <person name="Istvanek J."/>
            <person name="Nedelnik J."/>
            <person name="Repkova J."/>
        </authorList>
    </citation>
    <scope>NUCLEOTIDE SEQUENCE [LARGE SCALE GENOMIC DNA]</scope>
    <source>
        <strain evidence="3">cv. 10/8</strain>
        <tissue evidence="2">Leaf</tissue>
    </source>
</reference>
<name>A0A392NWB5_9FABA</name>
<dbReference type="EMBL" id="LXQA010052355">
    <property type="protein sequence ID" value="MCI03500.1"/>
    <property type="molecule type" value="Genomic_DNA"/>
</dbReference>
<dbReference type="Proteomes" id="UP000265520">
    <property type="component" value="Unassembled WGS sequence"/>
</dbReference>
<evidence type="ECO:0000256" key="1">
    <source>
        <dbReference type="SAM" id="MobiDB-lite"/>
    </source>
</evidence>
<proteinExistence type="predicted"/>
<feature type="region of interest" description="Disordered" evidence="1">
    <location>
        <begin position="1"/>
        <end position="24"/>
    </location>
</feature>
<organism evidence="2 3">
    <name type="scientific">Trifolium medium</name>
    <dbReference type="NCBI Taxonomy" id="97028"/>
    <lineage>
        <taxon>Eukaryota</taxon>
        <taxon>Viridiplantae</taxon>
        <taxon>Streptophyta</taxon>
        <taxon>Embryophyta</taxon>
        <taxon>Tracheophyta</taxon>
        <taxon>Spermatophyta</taxon>
        <taxon>Magnoliopsida</taxon>
        <taxon>eudicotyledons</taxon>
        <taxon>Gunneridae</taxon>
        <taxon>Pentapetalae</taxon>
        <taxon>rosids</taxon>
        <taxon>fabids</taxon>
        <taxon>Fabales</taxon>
        <taxon>Fabaceae</taxon>
        <taxon>Papilionoideae</taxon>
        <taxon>50 kb inversion clade</taxon>
        <taxon>NPAAA clade</taxon>
        <taxon>Hologalegina</taxon>
        <taxon>IRL clade</taxon>
        <taxon>Trifolieae</taxon>
        <taxon>Trifolium</taxon>
    </lineage>
</organism>